<dbReference type="PANTHER" id="PTHR43584:SF8">
    <property type="entry name" value="N-ACETYLMURAMATE ALPHA-1-PHOSPHATE URIDYLYLTRANSFERASE"/>
    <property type="match status" value="1"/>
</dbReference>
<dbReference type="InterPro" id="IPR005835">
    <property type="entry name" value="NTP_transferase_dom"/>
</dbReference>
<dbReference type="GO" id="GO:0016779">
    <property type="term" value="F:nucleotidyltransferase activity"/>
    <property type="evidence" value="ECO:0007669"/>
    <property type="project" value="UniProtKB-KW"/>
</dbReference>
<accession>A0A7V5NZD9</accession>
<protein>
    <submittedName>
        <fullName evidence="4">Phosphocholine cytidylyltransferase family protein</fullName>
    </submittedName>
</protein>
<organism evidence="4">
    <name type="scientific">Thermodesulfatator atlanticus</name>
    <dbReference type="NCBI Taxonomy" id="501497"/>
    <lineage>
        <taxon>Bacteria</taxon>
        <taxon>Pseudomonadati</taxon>
        <taxon>Thermodesulfobacteriota</taxon>
        <taxon>Thermodesulfobacteria</taxon>
        <taxon>Thermodesulfobacteriales</taxon>
        <taxon>Thermodesulfatatoraceae</taxon>
        <taxon>Thermodesulfatator</taxon>
    </lineage>
</organism>
<dbReference type="InterPro" id="IPR029044">
    <property type="entry name" value="Nucleotide-diphossugar_trans"/>
</dbReference>
<gene>
    <name evidence="4" type="ORF">ENJ96_04035</name>
</gene>
<dbReference type="CDD" id="cd02523">
    <property type="entry name" value="PC_cytidylyltransferase"/>
    <property type="match status" value="1"/>
</dbReference>
<comment type="caution">
    <text evidence="4">The sequence shown here is derived from an EMBL/GenBank/DDBJ whole genome shotgun (WGS) entry which is preliminary data.</text>
</comment>
<dbReference type="Proteomes" id="UP000886101">
    <property type="component" value="Unassembled WGS sequence"/>
</dbReference>
<keyword evidence="2 4" id="KW-0548">Nucleotidyltransferase</keyword>
<dbReference type="Pfam" id="PF00483">
    <property type="entry name" value="NTP_transferase"/>
    <property type="match status" value="1"/>
</dbReference>
<dbReference type="InterPro" id="IPR050065">
    <property type="entry name" value="GlmU-like"/>
</dbReference>
<evidence type="ECO:0000259" key="3">
    <source>
        <dbReference type="Pfam" id="PF00483"/>
    </source>
</evidence>
<keyword evidence="1" id="KW-0808">Transferase</keyword>
<reference evidence="4" key="1">
    <citation type="journal article" date="2020" name="mSystems">
        <title>Genome- and Community-Level Interaction Insights into Carbon Utilization and Element Cycling Functions of Hydrothermarchaeota in Hydrothermal Sediment.</title>
        <authorList>
            <person name="Zhou Z."/>
            <person name="Liu Y."/>
            <person name="Xu W."/>
            <person name="Pan J."/>
            <person name="Luo Z.H."/>
            <person name="Li M."/>
        </authorList>
    </citation>
    <scope>NUCLEOTIDE SEQUENCE [LARGE SCALE GENOMIC DNA]</scope>
    <source>
        <strain evidence="4">HyVt-533</strain>
    </source>
</reference>
<dbReference type="PANTHER" id="PTHR43584">
    <property type="entry name" value="NUCLEOTIDYL TRANSFERASE"/>
    <property type="match status" value="1"/>
</dbReference>
<proteinExistence type="predicted"/>
<evidence type="ECO:0000313" key="4">
    <source>
        <dbReference type="EMBL" id="HHI97000.1"/>
    </source>
</evidence>
<dbReference type="AlphaFoldDB" id="A0A7V5NZD9"/>
<evidence type="ECO:0000256" key="1">
    <source>
        <dbReference type="ARBA" id="ARBA00022679"/>
    </source>
</evidence>
<feature type="domain" description="Nucleotidyl transferase" evidence="3">
    <location>
        <begin position="2"/>
        <end position="138"/>
    </location>
</feature>
<sequence length="247" mass="27804">MKAIILAAGQGKRLLPHTKDRPKCLVPVAGRPVLEWEILVLLSRGLKEIVIMTGYRADLVESFLNQRFAGYPIRTHYNPDYATTDNLYTCWLAGAEMTEDFLLMNGDVLIEPEILTRLLKEARAPITLTINRKDTYDEDDMKVITSGKKLLRVGKDLPLSEVNGESIGLLAFLGEGPAIFRETVARIMAARDPSKRWFLSAIDDIAQKGLVWICDITGLYWCEIDYPQDLVLAERVALKIKEDLGLI</sequence>
<dbReference type="Gene3D" id="3.90.550.10">
    <property type="entry name" value="Spore Coat Polysaccharide Biosynthesis Protein SpsA, Chain A"/>
    <property type="match status" value="1"/>
</dbReference>
<dbReference type="EMBL" id="DROK01000122">
    <property type="protein sequence ID" value="HHI97000.1"/>
    <property type="molecule type" value="Genomic_DNA"/>
</dbReference>
<name>A0A7V5NZD9_9BACT</name>
<evidence type="ECO:0000256" key="2">
    <source>
        <dbReference type="ARBA" id="ARBA00022695"/>
    </source>
</evidence>
<dbReference type="SUPFAM" id="SSF53448">
    <property type="entry name" value="Nucleotide-diphospho-sugar transferases"/>
    <property type="match status" value="1"/>
</dbReference>